<evidence type="ECO:0000256" key="1">
    <source>
        <dbReference type="SAM" id="Phobius"/>
    </source>
</evidence>
<evidence type="ECO:0000313" key="3">
    <source>
        <dbReference type="Proteomes" id="UP000289238"/>
    </source>
</evidence>
<dbReference type="EMBL" id="QOVM01000006">
    <property type="protein sequence ID" value="RXG21168.1"/>
    <property type="molecule type" value="Genomic_DNA"/>
</dbReference>
<comment type="caution">
    <text evidence="2">The sequence shown here is derived from an EMBL/GenBank/DDBJ whole genome shotgun (WGS) entry which is preliminary data.</text>
</comment>
<protein>
    <recommendedName>
        <fullName evidence="4">Adhesin domain-containing protein</fullName>
    </recommendedName>
</protein>
<name>A0A4Q0P4V2_9FLAO</name>
<keyword evidence="1" id="KW-0472">Membrane</keyword>
<keyword evidence="3" id="KW-1185">Reference proteome</keyword>
<dbReference type="Proteomes" id="UP000289238">
    <property type="component" value="Unassembled WGS sequence"/>
</dbReference>
<accession>A0A4Q0P4V2</accession>
<evidence type="ECO:0000313" key="2">
    <source>
        <dbReference type="EMBL" id="RXG21168.1"/>
    </source>
</evidence>
<dbReference type="AlphaFoldDB" id="A0A4Q0P4V2"/>
<evidence type="ECO:0008006" key="4">
    <source>
        <dbReference type="Google" id="ProtNLM"/>
    </source>
</evidence>
<proteinExistence type="predicted"/>
<reference evidence="2 3" key="1">
    <citation type="submission" date="2018-07" db="EMBL/GenBank/DDBJ databases">
        <title>Leeuwenhoekiella genomics.</title>
        <authorList>
            <person name="Tahon G."/>
            <person name="Willems A."/>
        </authorList>
    </citation>
    <scope>NUCLEOTIDE SEQUENCE [LARGE SCALE GENOMIC DNA]</scope>
    <source>
        <strain evidence="2 3">LMG 22550</strain>
    </source>
</reference>
<keyword evidence="1" id="KW-0812">Transmembrane</keyword>
<organism evidence="2 3">
    <name type="scientific">Leeuwenhoekiella aequorea</name>
    <dbReference type="NCBI Taxonomy" id="283736"/>
    <lineage>
        <taxon>Bacteria</taxon>
        <taxon>Pseudomonadati</taxon>
        <taxon>Bacteroidota</taxon>
        <taxon>Flavobacteriia</taxon>
        <taxon>Flavobacteriales</taxon>
        <taxon>Flavobacteriaceae</taxon>
        <taxon>Leeuwenhoekiella</taxon>
    </lineage>
</organism>
<sequence length="590" mass="65461">MNYKNLNLMRLKPTLYNTMRLTVRLWVFAFTVGYVSLMQAQTKENKLNERFTTGSQVAILADTQYADIVFENWNKNEVAVEAVIEGENISKEEIKQLLKGWQVSVKGNSNIVQIVSRGAPAAINLAPGDGQMRSVNDLIASSMQMMQRSGMDNMLSPMLEQFSGMQLPVEYSKGMKNISFDYNAYKRDGEKYLEQYKKKIEANFGEDFDAVMKKWERNNQKKVAAGQGVAGSSLLGMPKSPFGRQLSFDADAYKRDKKGYLAAINKKYGTNVSVAQTDKWRSDMEAWGADFNKDMQAWGERFGKQFGGSSEALGANFSKALESDMAALGQNIGKAMEGWSDNFAKKLEQMAEEQGGNLKKTVTRDANGNVSTQMTYSYSGNTVASNAKPRASYKRKIIVHMPNAAKLDLTVRHGNINIAEATNAKVNLSHGDFIANKISGDKTFINVAYSPVDIATWDYGTLQASYTKKCVIDKAHSININSRASSIVINELQDAAVITGSFGELSIPKLGKNFKTLNISVENSDVVLNLPETPFHFNFNGVRSRLNYPKSIDAKVMEGYNSSMVNGFYKSRNTDSIIAISSKFSDIVLN</sequence>
<keyword evidence="1" id="KW-1133">Transmembrane helix</keyword>
<gene>
    <name evidence="2" type="ORF">DSM00_2685</name>
</gene>
<feature type="transmembrane region" description="Helical" evidence="1">
    <location>
        <begin position="21"/>
        <end position="40"/>
    </location>
</feature>